<name>I0K871_9BACT</name>
<feature type="domain" description="PAC" evidence="5">
    <location>
        <begin position="136"/>
        <end position="180"/>
    </location>
</feature>
<evidence type="ECO:0000256" key="2">
    <source>
        <dbReference type="ARBA" id="ARBA00022643"/>
    </source>
</evidence>
<evidence type="ECO:0000259" key="4">
    <source>
        <dbReference type="PROSITE" id="PS50112"/>
    </source>
</evidence>
<dbReference type="HOGENOM" id="CLU_080231_1_0_10"/>
<organism evidence="6 7">
    <name type="scientific">Fibrella aestuarina BUZ 2</name>
    <dbReference type="NCBI Taxonomy" id="1166018"/>
    <lineage>
        <taxon>Bacteria</taxon>
        <taxon>Pseudomonadati</taxon>
        <taxon>Bacteroidota</taxon>
        <taxon>Cytophagia</taxon>
        <taxon>Cytophagales</taxon>
        <taxon>Spirosomataceae</taxon>
        <taxon>Fibrella</taxon>
    </lineage>
</organism>
<gene>
    <name evidence="6" type="ORF">FAES_2315</name>
</gene>
<dbReference type="EMBL" id="HE796683">
    <property type="protein sequence ID" value="CCH00324.1"/>
    <property type="molecule type" value="Genomic_DNA"/>
</dbReference>
<dbReference type="OrthoDB" id="1120715at2"/>
<evidence type="ECO:0000259" key="5">
    <source>
        <dbReference type="PROSITE" id="PS50113"/>
    </source>
</evidence>
<keyword evidence="3" id="KW-0157">Chromophore</keyword>
<dbReference type="PROSITE" id="PS50112">
    <property type="entry name" value="PAS"/>
    <property type="match status" value="1"/>
</dbReference>
<dbReference type="CDD" id="cd00130">
    <property type="entry name" value="PAS"/>
    <property type="match status" value="1"/>
</dbReference>
<keyword evidence="2" id="KW-0288">FMN</keyword>
<dbReference type="PANTHER" id="PTHR47429">
    <property type="entry name" value="PROTEIN TWIN LOV 1"/>
    <property type="match status" value="1"/>
</dbReference>
<dbReference type="Pfam" id="PF13426">
    <property type="entry name" value="PAS_9"/>
    <property type="match status" value="1"/>
</dbReference>
<dbReference type="InterPro" id="IPR000014">
    <property type="entry name" value="PAS"/>
</dbReference>
<dbReference type="InterPro" id="IPR035965">
    <property type="entry name" value="PAS-like_dom_sf"/>
</dbReference>
<dbReference type="Proteomes" id="UP000011058">
    <property type="component" value="Chromosome"/>
</dbReference>
<dbReference type="InterPro" id="IPR000700">
    <property type="entry name" value="PAS-assoc_C"/>
</dbReference>
<sequence>MVFSQAYTEMINRANSRCNLDGQRSYPLPCLEIFLLDQAEKKAKVKEATVFGQLIDIFDWKLTRKQRKTYLKALSLGMTLVLTDLSKTILWASHSFLSMTGYTTAEAVGRTPKFLQGADTSHSELSRIRKHLRQATSIEASLVNYRKGGEPYQCQVSIDPLRNSQGELTHFIAIESEVMM</sequence>
<evidence type="ECO:0000313" key="7">
    <source>
        <dbReference type="Proteomes" id="UP000011058"/>
    </source>
</evidence>
<dbReference type="PROSITE" id="PS50113">
    <property type="entry name" value="PAC"/>
    <property type="match status" value="1"/>
</dbReference>
<proteinExistence type="predicted"/>
<evidence type="ECO:0008006" key="8">
    <source>
        <dbReference type="Google" id="ProtNLM"/>
    </source>
</evidence>
<evidence type="ECO:0000256" key="3">
    <source>
        <dbReference type="ARBA" id="ARBA00022991"/>
    </source>
</evidence>
<dbReference type="STRING" id="1166018.FAES_2315"/>
<evidence type="ECO:0000313" key="6">
    <source>
        <dbReference type="EMBL" id="CCH00324.1"/>
    </source>
</evidence>
<feature type="domain" description="PAS" evidence="4">
    <location>
        <begin position="63"/>
        <end position="111"/>
    </location>
</feature>
<keyword evidence="1" id="KW-0285">Flavoprotein</keyword>
<dbReference type="SUPFAM" id="SSF55785">
    <property type="entry name" value="PYP-like sensor domain (PAS domain)"/>
    <property type="match status" value="1"/>
</dbReference>
<dbReference type="AlphaFoldDB" id="I0K871"/>
<dbReference type="Gene3D" id="3.30.450.20">
    <property type="entry name" value="PAS domain"/>
    <property type="match status" value="1"/>
</dbReference>
<evidence type="ECO:0000256" key="1">
    <source>
        <dbReference type="ARBA" id="ARBA00022630"/>
    </source>
</evidence>
<dbReference type="KEGG" id="fae:FAES_2315"/>
<dbReference type="eggNOG" id="COG3829">
    <property type="taxonomic scope" value="Bacteria"/>
</dbReference>
<protein>
    <recommendedName>
        <fullName evidence="8">PAS domain-containing protein</fullName>
    </recommendedName>
</protein>
<dbReference type="NCBIfam" id="TIGR00229">
    <property type="entry name" value="sensory_box"/>
    <property type="match status" value="1"/>
</dbReference>
<dbReference type="RefSeq" id="WP_015331423.1">
    <property type="nucleotide sequence ID" value="NC_020054.1"/>
</dbReference>
<keyword evidence="7" id="KW-1185">Reference proteome</keyword>
<accession>I0K871</accession>
<reference evidence="6 7" key="1">
    <citation type="journal article" date="2012" name="J. Bacteriol.">
        <title>Genome Sequence of Fibrella aestuarina BUZ 2T, a Filamentous Marine Bacterium.</title>
        <authorList>
            <person name="Filippini M."/>
            <person name="Qi W."/>
            <person name="Blom J."/>
            <person name="Goesmann A."/>
            <person name="Smits T.H."/>
            <person name="Bagheri H.C."/>
        </authorList>
    </citation>
    <scope>NUCLEOTIDE SEQUENCE [LARGE SCALE GENOMIC DNA]</scope>
    <source>
        <strain evidence="7">BUZ 2T</strain>
    </source>
</reference>
<dbReference type="PANTHER" id="PTHR47429:SF8">
    <property type="entry name" value="PHOTOTROPIN-1-LIKE"/>
    <property type="match status" value="1"/>
</dbReference>